<gene>
    <name evidence="1" type="primary">ORF46677</name>
</gene>
<reference evidence="1" key="1">
    <citation type="submission" date="2014-12" db="EMBL/GenBank/DDBJ databases">
        <title>Insight into the proteome of Arion vulgaris.</title>
        <authorList>
            <person name="Aradska J."/>
            <person name="Bulat T."/>
            <person name="Smidak R."/>
            <person name="Sarate P."/>
            <person name="Gangsoo J."/>
            <person name="Sialana F."/>
            <person name="Bilban M."/>
            <person name="Lubec G."/>
        </authorList>
    </citation>
    <scope>NUCLEOTIDE SEQUENCE</scope>
    <source>
        <tissue evidence="1">Skin</tissue>
    </source>
</reference>
<name>A0A0B6Z318_9EUPU</name>
<organism evidence="1">
    <name type="scientific">Arion vulgaris</name>
    <dbReference type="NCBI Taxonomy" id="1028688"/>
    <lineage>
        <taxon>Eukaryota</taxon>
        <taxon>Metazoa</taxon>
        <taxon>Spiralia</taxon>
        <taxon>Lophotrochozoa</taxon>
        <taxon>Mollusca</taxon>
        <taxon>Gastropoda</taxon>
        <taxon>Heterobranchia</taxon>
        <taxon>Euthyneura</taxon>
        <taxon>Panpulmonata</taxon>
        <taxon>Eupulmonata</taxon>
        <taxon>Stylommatophora</taxon>
        <taxon>Helicina</taxon>
        <taxon>Arionoidea</taxon>
        <taxon>Arionidae</taxon>
        <taxon>Arion</taxon>
    </lineage>
</organism>
<dbReference type="AlphaFoldDB" id="A0A0B6Z318"/>
<sequence length="91" mass="10604">SYQTFMKMSLRKKVDEDTIGSDEYIDLISMSRRAQEFEKLISDLKPRMMNCLINHVYKSCASMKEMIQNQLLVSVCDYDMVVSQHKEGTQA</sequence>
<evidence type="ECO:0000313" key="1">
    <source>
        <dbReference type="EMBL" id="CEK62964.1"/>
    </source>
</evidence>
<dbReference type="EMBL" id="HACG01016099">
    <property type="protein sequence ID" value="CEK62964.1"/>
    <property type="molecule type" value="Transcribed_RNA"/>
</dbReference>
<feature type="non-terminal residue" evidence="1">
    <location>
        <position position="91"/>
    </location>
</feature>
<feature type="non-terminal residue" evidence="1">
    <location>
        <position position="1"/>
    </location>
</feature>
<protein>
    <submittedName>
        <fullName evidence="1">Uncharacterized protein</fullName>
    </submittedName>
</protein>
<accession>A0A0B6Z318</accession>
<proteinExistence type="predicted"/>